<sequence>MGRQPCCEKIGLKRGPWTIEEDHKLMTFILQNGIHCWRQVLGLDPVTHKPIQHHENPEIEEKKLQVESLDNPGPKEYLVALEEQGKCDLVSNETINLLDSVMLWESLDMGLMNSKTNPSNTCSSSFSLEDSLNPSMGESSIQEDSLQHWVHSVDSILSWEGFDNLEDIFLLGKSPMKPSLSLS</sequence>
<keyword evidence="2" id="KW-0238">DNA-binding</keyword>
<evidence type="ECO:0000313" key="5">
    <source>
        <dbReference type="EMBL" id="KAF8369613.1"/>
    </source>
</evidence>
<dbReference type="PANTHER" id="PTHR47999:SF68">
    <property type="entry name" value="MYB DOMAIN PROTEIN 40"/>
    <property type="match status" value="1"/>
</dbReference>
<dbReference type="SUPFAM" id="SSF46689">
    <property type="entry name" value="Homeodomain-like"/>
    <property type="match status" value="1"/>
</dbReference>
<feature type="domain" description="Myb-like" evidence="4">
    <location>
        <begin position="9"/>
        <end position="40"/>
    </location>
</feature>
<evidence type="ECO:0000256" key="3">
    <source>
        <dbReference type="ARBA" id="ARBA00023242"/>
    </source>
</evidence>
<gene>
    <name evidence="6" type="ORF">HHK36_025110</name>
    <name evidence="5" type="ORF">HHK36_032360</name>
</gene>
<organism evidence="6 7">
    <name type="scientific">Tetracentron sinense</name>
    <name type="common">Spur-leaf</name>
    <dbReference type="NCBI Taxonomy" id="13715"/>
    <lineage>
        <taxon>Eukaryota</taxon>
        <taxon>Viridiplantae</taxon>
        <taxon>Streptophyta</taxon>
        <taxon>Embryophyta</taxon>
        <taxon>Tracheophyta</taxon>
        <taxon>Spermatophyta</taxon>
        <taxon>Magnoliopsida</taxon>
        <taxon>Trochodendrales</taxon>
        <taxon>Trochodendraceae</taxon>
        <taxon>Tetracentron</taxon>
    </lineage>
</organism>
<dbReference type="InterPro" id="IPR009057">
    <property type="entry name" value="Homeodomain-like_sf"/>
</dbReference>
<keyword evidence="3" id="KW-0539">Nucleus</keyword>
<dbReference type="GO" id="GO:0005634">
    <property type="term" value="C:nucleus"/>
    <property type="evidence" value="ECO:0007669"/>
    <property type="project" value="UniProtKB-SubCell"/>
</dbReference>
<proteinExistence type="predicted"/>
<evidence type="ECO:0000313" key="7">
    <source>
        <dbReference type="Proteomes" id="UP000655225"/>
    </source>
</evidence>
<dbReference type="Gene3D" id="1.10.10.60">
    <property type="entry name" value="Homeodomain-like"/>
    <property type="match status" value="1"/>
</dbReference>
<dbReference type="PROSITE" id="PS50090">
    <property type="entry name" value="MYB_LIKE"/>
    <property type="match status" value="1"/>
</dbReference>
<dbReference type="OrthoDB" id="2143914at2759"/>
<dbReference type="GO" id="GO:0003677">
    <property type="term" value="F:DNA binding"/>
    <property type="evidence" value="ECO:0007669"/>
    <property type="project" value="UniProtKB-KW"/>
</dbReference>
<evidence type="ECO:0000313" key="6">
    <source>
        <dbReference type="EMBL" id="KAF8390583.1"/>
    </source>
</evidence>
<dbReference type="PANTHER" id="PTHR47999">
    <property type="entry name" value="TRANSCRIPTION FACTOR MYB8-RELATED-RELATED"/>
    <property type="match status" value="1"/>
</dbReference>
<comment type="caution">
    <text evidence="6">The sequence shown here is derived from an EMBL/GenBank/DDBJ whole genome shotgun (WGS) entry which is preliminary data.</text>
</comment>
<evidence type="ECO:0000259" key="4">
    <source>
        <dbReference type="PROSITE" id="PS50090"/>
    </source>
</evidence>
<name>A0A835D4W4_TETSI</name>
<accession>A0A835D4W4</accession>
<evidence type="ECO:0000256" key="1">
    <source>
        <dbReference type="ARBA" id="ARBA00004123"/>
    </source>
</evidence>
<comment type="subcellular location">
    <subcellularLocation>
        <location evidence="1">Nucleus</location>
    </subcellularLocation>
</comment>
<protein>
    <recommendedName>
        <fullName evidence="4">Myb-like domain-containing protein</fullName>
    </recommendedName>
</protein>
<dbReference type="AlphaFoldDB" id="A0A835D4W4"/>
<dbReference type="EMBL" id="JABCRI010000018">
    <property type="protein sequence ID" value="KAF8390583.1"/>
    <property type="molecule type" value="Genomic_DNA"/>
</dbReference>
<keyword evidence="7" id="KW-1185">Reference proteome</keyword>
<dbReference type="Proteomes" id="UP000655225">
    <property type="component" value="Unassembled WGS sequence"/>
</dbReference>
<dbReference type="EMBL" id="JABCRI010000637">
    <property type="protein sequence ID" value="KAF8369613.1"/>
    <property type="molecule type" value="Genomic_DNA"/>
</dbReference>
<dbReference type="InterPro" id="IPR015495">
    <property type="entry name" value="Myb_TF_plants"/>
</dbReference>
<dbReference type="OMA" id="AFTNTNQ"/>
<dbReference type="InterPro" id="IPR001005">
    <property type="entry name" value="SANT/Myb"/>
</dbReference>
<evidence type="ECO:0000256" key="2">
    <source>
        <dbReference type="ARBA" id="ARBA00023125"/>
    </source>
</evidence>
<reference evidence="6 7" key="1">
    <citation type="submission" date="2020-04" db="EMBL/GenBank/DDBJ databases">
        <title>Plant Genome Project.</title>
        <authorList>
            <person name="Zhang R.-G."/>
        </authorList>
    </citation>
    <scope>NUCLEOTIDE SEQUENCE [LARGE SCALE GENOMIC DNA]</scope>
    <source>
        <strain evidence="6">YNK0</strain>
        <tissue evidence="6">Leaf</tissue>
    </source>
</reference>